<evidence type="ECO:0000313" key="9">
    <source>
        <dbReference type="Proteomes" id="UP000018680"/>
    </source>
</evidence>
<keyword evidence="1 5" id="KW-0055">Arginine biosynthesis</keyword>
<dbReference type="Gene3D" id="3.40.50.720">
    <property type="entry name" value="NAD(P)-binding Rossmann-like Domain"/>
    <property type="match status" value="1"/>
</dbReference>
<dbReference type="EMBL" id="CP006939">
    <property type="protein sequence ID" value="AHC16370.1"/>
    <property type="molecule type" value="Genomic_DNA"/>
</dbReference>
<dbReference type="CDD" id="cd17895">
    <property type="entry name" value="AGPR_1_N"/>
    <property type="match status" value="1"/>
</dbReference>
<sequence>MKAAVIGSTGYTGQVLLRLLSHHPNIDTIYPVSRSKAGTSLFEEDPGLDPSAAGKFSARRGTYISMEDFRSISPPADVVFAALPHLKSAETLEGLFRNTVIIDLSADFRIPDHRIFQSAYGVQPPRPDLLESAVYGLSEINREQIAGADLIANPGCYPTATMLPLLPLAREGLVGSDVIINAMSGISGAGKKERENLLYTSRTENAAAYAPGRSHRHWQEIDFHLNRLSGNTRLNCYFTPHMIPMHHGMAVTTSFTLAPGWEAGRISEIYHGRYERSPFVRLSTKIPETKDVRGTNRCHIHWHVEGDRIFLMSVIDNLYKGASGQAVQNMNIRFGLDEHAGLNLNGEV</sequence>
<accession>V5WL39</accession>
<dbReference type="PATRIC" id="fig|1307761.3.peg.3015"/>
<comment type="subcellular location">
    <subcellularLocation>
        <location evidence="5">Cytoplasm</location>
    </subcellularLocation>
</comment>
<dbReference type="Proteomes" id="UP000018680">
    <property type="component" value="Chromosome"/>
</dbReference>
<dbReference type="KEGG" id="slr:L21SP2_3026"/>
<dbReference type="CDD" id="cd23934">
    <property type="entry name" value="AGPR_1_C"/>
    <property type="match status" value="1"/>
</dbReference>
<dbReference type="eggNOG" id="COG0002">
    <property type="taxonomic scope" value="Bacteria"/>
</dbReference>
<keyword evidence="3 5" id="KW-0521">NADP</keyword>
<feature type="active site" evidence="5 6">
    <location>
        <position position="156"/>
    </location>
</feature>
<evidence type="ECO:0000259" key="7">
    <source>
        <dbReference type="SMART" id="SM00859"/>
    </source>
</evidence>
<dbReference type="InterPro" id="IPR050085">
    <property type="entry name" value="AGPR"/>
</dbReference>
<evidence type="ECO:0000256" key="2">
    <source>
        <dbReference type="ARBA" id="ARBA00022605"/>
    </source>
</evidence>
<feature type="domain" description="Semialdehyde dehydrogenase NAD-binding" evidence="7">
    <location>
        <begin position="2"/>
        <end position="148"/>
    </location>
</feature>
<dbReference type="InterPro" id="IPR036291">
    <property type="entry name" value="NAD(P)-bd_dom_sf"/>
</dbReference>
<dbReference type="Pfam" id="PF01118">
    <property type="entry name" value="Semialdhyde_dh"/>
    <property type="match status" value="1"/>
</dbReference>
<dbReference type="SUPFAM" id="SSF51735">
    <property type="entry name" value="NAD(P)-binding Rossmann-fold domains"/>
    <property type="match status" value="1"/>
</dbReference>
<evidence type="ECO:0000256" key="4">
    <source>
        <dbReference type="ARBA" id="ARBA00023002"/>
    </source>
</evidence>
<dbReference type="GO" id="GO:0003942">
    <property type="term" value="F:N-acetyl-gamma-glutamyl-phosphate reductase activity"/>
    <property type="evidence" value="ECO:0007669"/>
    <property type="project" value="UniProtKB-UniRule"/>
</dbReference>
<dbReference type="InterPro" id="IPR000706">
    <property type="entry name" value="AGPR_type-1"/>
</dbReference>
<evidence type="ECO:0000256" key="5">
    <source>
        <dbReference type="HAMAP-Rule" id="MF_00150"/>
    </source>
</evidence>
<evidence type="ECO:0000313" key="8">
    <source>
        <dbReference type="EMBL" id="AHC16370.1"/>
    </source>
</evidence>
<dbReference type="EC" id="1.2.1.38" evidence="5"/>
<dbReference type="PANTHER" id="PTHR32338">
    <property type="entry name" value="N-ACETYL-GAMMA-GLUTAMYL-PHOSPHATE REDUCTASE, CHLOROPLASTIC-RELATED-RELATED"/>
    <property type="match status" value="1"/>
</dbReference>
<reference evidence="8 9" key="1">
    <citation type="journal article" date="2015" name="Stand. Genomic Sci.">
        <title>Complete genome sequence and description of Salinispira pacifica gen. nov., sp. nov., a novel spirochaete isolated form a hypersaline microbial mat.</title>
        <authorList>
            <person name="Ben Hania W."/>
            <person name="Joseph M."/>
            <person name="Schumann P."/>
            <person name="Bunk B."/>
            <person name="Fiebig A."/>
            <person name="Sproer C."/>
            <person name="Klenk H.P."/>
            <person name="Fardeau M.L."/>
            <person name="Spring S."/>
        </authorList>
    </citation>
    <scope>NUCLEOTIDE SEQUENCE [LARGE SCALE GENOMIC DNA]</scope>
    <source>
        <strain evidence="8 9">L21-RPul-D2</strain>
    </source>
</reference>
<dbReference type="Pfam" id="PF22698">
    <property type="entry name" value="Semialdhyde_dhC_1"/>
    <property type="match status" value="1"/>
</dbReference>
<proteinExistence type="inferred from homology"/>
<dbReference type="InterPro" id="IPR023013">
    <property type="entry name" value="AGPR_AS"/>
</dbReference>
<dbReference type="UniPathway" id="UPA00068">
    <property type="reaction ID" value="UER00108"/>
</dbReference>
<organism evidence="8 9">
    <name type="scientific">Salinispira pacifica</name>
    <dbReference type="NCBI Taxonomy" id="1307761"/>
    <lineage>
        <taxon>Bacteria</taxon>
        <taxon>Pseudomonadati</taxon>
        <taxon>Spirochaetota</taxon>
        <taxon>Spirochaetia</taxon>
        <taxon>Spirochaetales</taxon>
        <taxon>Spirochaetaceae</taxon>
        <taxon>Salinispira</taxon>
    </lineage>
</organism>
<dbReference type="AlphaFoldDB" id="V5WL39"/>
<name>V5WL39_9SPIO</name>
<dbReference type="GO" id="GO:0051287">
    <property type="term" value="F:NAD binding"/>
    <property type="evidence" value="ECO:0007669"/>
    <property type="project" value="InterPro"/>
</dbReference>
<dbReference type="PANTHER" id="PTHR32338:SF10">
    <property type="entry name" value="N-ACETYL-GAMMA-GLUTAMYL-PHOSPHATE REDUCTASE, CHLOROPLASTIC-RELATED"/>
    <property type="match status" value="1"/>
</dbReference>
<dbReference type="SMART" id="SM00859">
    <property type="entry name" value="Semialdhyde_dh"/>
    <property type="match status" value="1"/>
</dbReference>
<evidence type="ECO:0000256" key="3">
    <source>
        <dbReference type="ARBA" id="ARBA00022857"/>
    </source>
</evidence>
<dbReference type="InterPro" id="IPR000534">
    <property type="entry name" value="Semialdehyde_DH_NAD-bd"/>
</dbReference>
<dbReference type="Gene3D" id="3.30.360.10">
    <property type="entry name" value="Dihydrodipicolinate Reductase, domain 2"/>
    <property type="match status" value="1"/>
</dbReference>
<evidence type="ECO:0000256" key="1">
    <source>
        <dbReference type="ARBA" id="ARBA00022571"/>
    </source>
</evidence>
<dbReference type="SUPFAM" id="SSF55347">
    <property type="entry name" value="Glyceraldehyde-3-phosphate dehydrogenase-like, C-terminal domain"/>
    <property type="match status" value="1"/>
</dbReference>
<dbReference type="HOGENOM" id="CLU_006384_0_1_12"/>
<dbReference type="PROSITE" id="PS01224">
    <property type="entry name" value="ARGC"/>
    <property type="match status" value="1"/>
</dbReference>
<dbReference type="GO" id="GO:0005737">
    <property type="term" value="C:cytoplasm"/>
    <property type="evidence" value="ECO:0007669"/>
    <property type="project" value="UniProtKB-SubCell"/>
</dbReference>
<dbReference type="InterPro" id="IPR058924">
    <property type="entry name" value="AGPR_dimerisation_dom"/>
</dbReference>
<keyword evidence="2 5" id="KW-0028">Amino-acid biosynthesis</keyword>
<dbReference type="OrthoDB" id="9801289at2"/>
<keyword evidence="4 5" id="KW-0560">Oxidoreductase</keyword>
<gene>
    <name evidence="5" type="primary">argC</name>
    <name evidence="8" type="ORF">L21SP2_3026</name>
</gene>
<comment type="similarity">
    <text evidence="5">Belongs to the NAGSA dehydrogenase family. Type 1 subfamily.</text>
</comment>
<dbReference type="GO" id="GO:0070401">
    <property type="term" value="F:NADP+ binding"/>
    <property type="evidence" value="ECO:0007669"/>
    <property type="project" value="InterPro"/>
</dbReference>
<dbReference type="NCBIfam" id="TIGR01850">
    <property type="entry name" value="argC"/>
    <property type="match status" value="1"/>
</dbReference>
<dbReference type="STRING" id="1307761.L21SP2_3026"/>
<dbReference type="HAMAP" id="MF_00150">
    <property type="entry name" value="ArgC_type1"/>
    <property type="match status" value="1"/>
</dbReference>
<evidence type="ECO:0000256" key="6">
    <source>
        <dbReference type="PROSITE-ProRule" id="PRU10010"/>
    </source>
</evidence>
<comment type="function">
    <text evidence="5">Catalyzes the NADPH-dependent reduction of N-acetyl-5-glutamyl phosphate to yield N-acetyl-L-glutamate 5-semialdehyde.</text>
</comment>
<keyword evidence="5" id="KW-0963">Cytoplasm</keyword>
<comment type="pathway">
    <text evidence="5">Amino-acid biosynthesis; L-arginine biosynthesis; N(2)-acetyl-L-ornithine from L-glutamate: step 3/4.</text>
</comment>
<comment type="catalytic activity">
    <reaction evidence="5">
        <text>N-acetyl-L-glutamate 5-semialdehyde + phosphate + NADP(+) = N-acetyl-L-glutamyl 5-phosphate + NADPH + H(+)</text>
        <dbReference type="Rhea" id="RHEA:21588"/>
        <dbReference type="ChEBI" id="CHEBI:15378"/>
        <dbReference type="ChEBI" id="CHEBI:29123"/>
        <dbReference type="ChEBI" id="CHEBI:43474"/>
        <dbReference type="ChEBI" id="CHEBI:57783"/>
        <dbReference type="ChEBI" id="CHEBI:57936"/>
        <dbReference type="ChEBI" id="CHEBI:58349"/>
        <dbReference type="EC" id="1.2.1.38"/>
    </reaction>
</comment>
<dbReference type="RefSeq" id="WP_024269267.1">
    <property type="nucleotide sequence ID" value="NC_023035.1"/>
</dbReference>
<protein>
    <recommendedName>
        <fullName evidence="5">N-acetyl-gamma-glutamyl-phosphate reductase</fullName>
        <shortName evidence="5">AGPR</shortName>
        <ecNumber evidence="5">1.2.1.38</ecNumber>
    </recommendedName>
    <alternativeName>
        <fullName evidence="5">N-acetyl-glutamate semialdehyde dehydrogenase</fullName>
        <shortName evidence="5">NAGSA dehydrogenase</shortName>
    </alternativeName>
</protein>
<keyword evidence="9" id="KW-1185">Reference proteome</keyword>
<dbReference type="GO" id="GO:0006526">
    <property type="term" value="P:L-arginine biosynthetic process"/>
    <property type="evidence" value="ECO:0007669"/>
    <property type="project" value="UniProtKB-UniRule"/>
</dbReference>